<keyword evidence="4" id="KW-0670">Pyruvate</keyword>
<evidence type="ECO:0000313" key="5">
    <source>
        <dbReference type="Proteomes" id="UP000295313"/>
    </source>
</evidence>
<feature type="domain" description="Rhodanese" evidence="3">
    <location>
        <begin position="171"/>
        <end position="275"/>
    </location>
</feature>
<name>A0A4R8IHF7_9FLAO</name>
<dbReference type="EMBL" id="SOEO01000001">
    <property type="protein sequence ID" value="TDX86295.1"/>
    <property type="molecule type" value="Genomic_DNA"/>
</dbReference>
<dbReference type="CDD" id="cd01449">
    <property type="entry name" value="TST_Repeat_2"/>
    <property type="match status" value="1"/>
</dbReference>
<dbReference type="InterPro" id="IPR045078">
    <property type="entry name" value="TST/MPST-like"/>
</dbReference>
<evidence type="ECO:0000256" key="1">
    <source>
        <dbReference type="ARBA" id="ARBA00022679"/>
    </source>
</evidence>
<feature type="domain" description="Rhodanese" evidence="3">
    <location>
        <begin position="17"/>
        <end position="134"/>
    </location>
</feature>
<dbReference type="SUPFAM" id="SSF52821">
    <property type="entry name" value="Rhodanese/Cell cycle control phosphatase"/>
    <property type="match status" value="2"/>
</dbReference>
<dbReference type="PROSITE" id="PS50206">
    <property type="entry name" value="RHODANESE_3"/>
    <property type="match status" value="2"/>
</dbReference>
<keyword evidence="1 4" id="KW-0808">Transferase</keyword>
<dbReference type="PANTHER" id="PTHR11364:SF27">
    <property type="entry name" value="SULFURTRANSFERASE"/>
    <property type="match status" value="1"/>
</dbReference>
<sequence>MKTNPIINIDELLQISNHSNLRIFDVRTGPNAKEDYQKKHLKNAVFVDLNTDLAEINDPKNGGRHPLPTFSNFIKTLGKLGIDKDSEVVIYDDKNGANAGARFWWMLKAVGHKNVRVLNGGLQSAENQNYPLNSGNENYPKTDYIADFNDWQLPQVWIDDVKSATENLDNLIVDVRESQRYQGITEPIDLVAGHIPNAENFPFSENLDENGLFKSPEILKEKYTEFFKNKDSKQIIFHCGSGVTACHSLLALDYAGFEIPNLYVGSWSEWSRNFDDV</sequence>
<dbReference type="RefSeq" id="WP_133942920.1">
    <property type="nucleotide sequence ID" value="NZ_SOEO01000001.1"/>
</dbReference>
<dbReference type="CDD" id="cd01448">
    <property type="entry name" value="TST_Repeat_1"/>
    <property type="match status" value="1"/>
</dbReference>
<reference evidence="4 5" key="1">
    <citation type="submission" date="2019-03" db="EMBL/GenBank/DDBJ databases">
        <title>Genomic Encyclopedia of Type Strains, Phase III (KMG-III): the genomes of soil and plant-associated and newly described type strains.</title>
        <authorList>
            <person name="Whitman W."/>
        </authorList>
    </citation>
    <scope>NUCLEOTIDE SEQUENCE [LARGE SCALE GENOMIC DNA]</scope>
    <source>
        <strain evidence="4 5">CGMCC 1.12802</strain>
    </source>
</reference>
<dbReference type="OrthoDB" id="9770030at2"/>
<dbReference type="Gene3D" id="3.40.250.10">
    <property type="entry name" value="Rhodanese-like domain"/>
    <property type="match status" value="2"/>
</dbReference>
<dbReference type="Proteomes" id="UP000295313">
    <property type="component" value="Unassembled WGS sequence"/>
</dbReference>
<gene>
    <name evidence="4" type="ORF">B0I22_0408</name>
</gene>
<dbReference type="Pfam" id="PF00581">
    <property type="entry name" value="Rhodanese"/>
    <property type="match status" value="2"/>
</dbReference>
<protein>
    <submittedName>
        <fullName evidence="4">Thiosulfate/3-mercaptopyruvate sulfurtransferase</fullName>
    </submittedName>
</protein>
<evidence type="ECO:0000313" key="4">
    <source>
        <dbReference type="EMBL" id="TDX86295.1"/>
    </source>
</evidence>
<comment type="caution">
    <text evidence="4">The sequence shown here is derived from an EMBL/GenBank/DDBJ whole genome shotgun (WGS) entry which is preliminary data.</text>
</comment>
<dbReference type="InterPro" id="IPR036873">
    <property type="entry name" value="Rhodanese-like_dom_sf"/>
</dbReference>
<dbReference type="PANTHER" id="PTHR11364">
    <property type="entry name" value="THIOSULFATE SULFERTANSFERASE"/>
    <property type="match status" value="1"/>
</dbReference>
<dbReference type="InterPro" id="IPR001763">
    <property type="entry name" value="Rhodanese-like_dom"/>
</dbReference>
<accession>A0A4R8IHF7</accession>
<organism evidence="4 5">
    <name type="scientific">Epilithonimonas xixisoli</name>
    <dbReference type="NCBI Taxonomy" id="1476462"/>
    <lineage>
        <taxon>Bacteria</taxon>
        <taxon>Pseudomonadati</taxon>
        <taxon>Bacteroidota</taxon>
        <taxon>Flavobacteriia</taxon>
        <taxon>Flavobacteriales</taxon>
        <taxon>Weeksellaceae</taxon>
        <taxon>Chryseobacterium group</taxon>
        <taxon>Epilithonimonas</taxon>
    </lineage>
</organism>
<keyword evidence="2" id="KW-0677">Repeat</keyword>
<proteinExistence type="predicted"/>
<keyword evidence="5" id="KW-1185">Reference proteome</keyword>
<evidence type="ECO:0000256" key="2">
    <source>
        <dbReference type="ARBA" id="ARBA00022737"/>
    </source>
</evidence>
<dbReference type="GO" id="GO:0004792">
    <property type="term" value="F:thiosulfate-cyanide sulfurtransferase activity"/>
    <property type="evidence" value="ECO:0007669"/>
    <property type="project" value="TreeGrafter"/>
</dbReference>
<dbReference type="AlphaFoldDB" id="A0A4R8IHF7"/>
<dbReference type="SMART" id="SM00450">
    <property type="entry name" value="RHOD"/>
    <property type="match status" value="2"/>
</dbReference>
<evidence type="ECO:0000259" key="3">
    <source>
        <dbReference type="PROSITE" id="PS50206"/>
    </source>
</evidence>